<dbReference type="PANTHER" id="PTHR20857">
    <property type="entry name" value="THIAMINE-PHOSPHATE PYROPHOSPHORYLASE"/>
    <property type="match status" value="1"/>
</dbReference>
<dbReference type="InterPro" id="IPR013785">
    <property type="entry name" value="Aldolase_TIM"/>
</dbReference>
<dbReference type="EMBL" id="LT629774">
    <property type="protein sequence ID" value="SDT08672.1"/>
    <property type="molecule type" value="Genomic_DNA"/>
</dbReference>
<dbReference type="GO" id="GO:0004789">
    <property type="term" value="F:thiamine-phosphate diphosphorylase activity"/>
    <property type="evidence" value="ECO:0007669"/>
    <property type="project" value="TreeGrafter"/>
</dbReference>
<comment type="pathway">
    <text evidence="1">Cofactor biosynthesis; thiamine diphosphate biosynthesis.</text>
</comment>
<dbReference type="GO" id="GO:0009228">
    <property type="term" value="P:thiamine biosynthetic process"/>
    <property type="evidence" value="ECO:0007669"/>
    <property type="project" value="UniProtKB-KW"/>
</dbReference>
<evidence type="ECO:0000313" key="5">
    <source>
        <dbReference type="Proteomes" id="UP000198963"/>
    </source>
</evidence>
<dbReference type="CDD" id="cd00564">
    <property type="entry name" value="TMP_TenI"/>
    <property type="match status" value="1"/>
</dbReference>
<evidence type="ECO:0000256" key="1">
    <source>
        <dbReference type="ARBA" id="ARBA00004948"/>
    </source>
</evidence>
<sequence length="213" mass="23466">MIISKLHYSSQGSTPEDHLINIQKACTYGIELVQLHLKDVTNAHYLEIAKAARDITLRYQTRLVITHNYEVAKAVKAEGVILENLEDCPTQIRPKLYSWQMIGGIAKTLEDCRAFLAKDVDYIALGPFASTSDTSSSNTLSIDNYNAINKALHTEKPIIAFGAIEPNDVTALLEAGVAGITLADGITTNFDTIKRFNELLQASATGEIRHTFE</sequence>
<organism evidence="4 5">
    <name type="scientific">Winogradskyella sediminis</name>
    <dbReference type="NCBI Taxonomy" id="1382466"/>
    <lineage>
        <taxon>Bacteria</taxon>
        <taxon>Pseudomonadati</taxon>
        <taxon>Bacteroidota</taxon>
        <taxon>Flavobacteriia</taxon>
        <taxon>Flavobacteriales</taxon>
        <taxon>Flavobacteriaceae</taxon>
        <taxon>Winogradskyella</taxon>
    </lineage>
</organism>
<evidence type="ECO:0000256" key="2">
    <source>
        <dbReference type="ARBA" id="ARBA00022977"/>
    </source>
</evidence>
<evidence type="ECO:0000259" key="3">
    <source>
        <dbReference type="Pfam" id="PF02581"/>
    </source>
</evidence>
<dbReference type="InterPro" id="IPR036206">
    <property type="entry name" value="ThiamineP_synth_sf"/>
</dbReference>
<evidence type="ECO:0000313" key="4">
    <source>
        <dbReference type="EMBL" id="SDT08672.1"/>
    </source>
</evidence>
<dbReference type="GO" id="GO:0005737">
    <property type="term" value="C:cytoplasm"/>
    <property type="evidence" value="ECO:0007669"/>
    <property type="project" value="TreeGrafter"/>
</dbReference>
<dbReference type="RefSeq" id="WP_092447639.1">
    <property type="nucleotide sequence ID" value="NZ_LT629774.1"/>
</dbReference>
<accession>A0A1H1XHQ8</accession>
<dbReference type="SUPFAM" id="SSF51391">
    <property type="entry name" value="Thiamin phosphate synthase"/>
    <property type="match status" value="1"/>
</dbReference>
<keyword evidence="5" id="KW-1185">Reference proteome</keyword>
<dbReference type="PANTHER" id="PTHR20857:SF15">
    <property type="entry name" value="THIAMINE-PHOSPHATE SYNTHASE"/>
    <property type="match status" value="1"/>
</dbReference>
<protein>
    <submittedName>
        <fullName evidence="4">Thiamine-phosphate pyrophosphorylase</fullName>
    </submittedName>
</protein>
<gene>
    <name evidence="4" type="ORF">SAMN04489797_3211</name>
</gene>
<keyword evidence="2" id="KW-0784">Thiamine biosynthesis</keyword>
<dbReference type="Pfam" id="PF02581">
    <property type="entry name" value="TMP-TENI"/>
    <property type="match status" value="1"/>
</dbReference>
<dbReference type="Gene3D" id="3.20.20.70">
    <property type="entry name" value="Aldolase class I"/>
    <property type="match status" value="1"/>
</dbReference>
<reference evidence="4 5" key="1">
    <citation type="submission" date="2016-10" db="EMBL/GenBank/DDBJ databases">
        <authorList>
            <person name="Varghese N."/>
            <person name="Submissions S."/>
        </authorList>
    </citation>
    <scope>NUCLEOTIDE SEQUENCE [LARGE SCALE GENOMIC DNA]</scope>
    <source>
        <strain evidence="4 5">RHA_55</strain>
    </source>
</reference>
<dbReference type="Proteomes" id="UP000198963">
    <property type="component" value="Chromosome I"/>
</dbReference>
<dbReference type="AlphaFoldDB" id="A0A1H1XHQ8"/>
<dbReference type="STRING" id="1249933.SAMN04489797_3211"/>
<proteinExistence type="predicted"/>
<feature type="domain" description="Thiamine phosphate synthase/TenI" evidence="3">
    <location>
        <begin position="15"/>
        <end position="185"/>
    </location>
</feature>
<name>A0A1H1XHQ8_9FLAO</name>
<dbReference type="InterPro" id="IPR022998">
    <property type="entry name" value="ThiamineP_synth_TenI"/>
</dbReference>